<keyword evidence="1" id="KW-0732">Signal</keyword>
<sequence length="246" mass="28027">MELLAWRKLTCGLLMVACLLQLATVAEGTFLDTYQQQLAELHKELKSEIGKRFRENSELNGQLIEQDVIPLLAEGTVEIRDANRDLLEELAAIRPTDATGECWESVDSLIYLYSLFSQWDLQDCAYAGYARWMREDDLERFYPIAHELHRASSEVINAVIGILSEDNVVSNGPDVEGRLDGTLDHFNEVSIEGLQDLDEEIAKHTDRQTELQQFLRGCIDRTVATSRADVEFTVRYAEYYCVEGNK</sequence>
<reference evidence="2" key="2">
    <citation type="submission" date="2020-05" db="UniProtKB">
        <authorList>
            <consortium name="EnsemblMetazoa"/>
        </authorList>
    </citation>
    <scope>IDENTIFICATION</scope>
    <source>
        <strain evidence="2">Epiroticus2</strain>
    </source>
</reference>
<feature type="chain" id="PRO_5008131220" description="Secreted protein" evidence="1">
    <location>
        <begin position="29"/>
        <end position="246"/>
    </location>
</feature>
<feature type="signal peptide" evidence="1">
    <location>
        <begin position="1"/>
        <end position="28"/>
    </location>
</feature>
<accession>A0A182PEI5</accession>
<evidence type="ECO:0000256" key="1">
    <source>
        <dbReference type="SAM" id="SignalP"/>
    </source>
</evidence>
<organism evidence="2 3">
    <name type="scientific">Anopheles epiroticus</name>
    <dbReference type="NCBI Taxonomy" id="199890"/>
    <lineage>
        <taxon>Eukaryota</taxon>
        <taxon>Metazoa</taxon>
        <taxon>Ecdysozoa</taxon>
        <taxon>Arthropoda</taxon>
        <taxon>Hexapoda</taxon>
        <taxon>Insecta</taxon>
        <taxon>Pterygota</taxon>
        <taxon>Neoptera</taxon>
        <taxon>Endopterygota</taxon>
        <taxon>Diptera</taxon>
        <taxon>Nematocera</taxon>
        <taxon>Culicoidea</taxon>
        <taxon>Culicidae</taxon>
        <taxon>Anophelinae</taxon>
        <taxon>Anopheles</taxon>
    </lineage>
</organism>
<evidence type="ECO:0000313" key="2">
    <source>
        <dbReference type="EnsemblMetazoa" id="AEPI005340-PA"/>
    </source>
</evidence>
<keyword evidence="3" id="KW-1185">Reference proteome</keyword>
<dbReference type="Proteomes" id="UP000075885">
    <property type="component" value="Unassembled WGS sequence"/>
</dbReference>
<name>A0A182PEI5_9DIPT</name>
<proteinExistence type="predicted"/>
<dbReference type="AlphaFoldDB" id="A0A182PEI5"/>
<reference evidence="3" key="1">
    <citation type="submission" date="2013-03" db="EMBL/GenBank/DDBJ databases">
        <title>The Genome Sequence of Anopheles epiroticus epiroticus2.</title>
        <authorList>
            <consortium name="The Broad Institute Genomics Platform"/>
            <person name="Neafsey D.E."/>
            <person name="Howell P."/>
            <person name="Walker B."/>
            <person name="Young S.K."/>
            <person name="Zeng Q."/>
            <person name="Gargeya S."/>
            <person name="Fitzgerald M."/>
            <person name="Haas B."/>
            <person name="Abouelleil A."/>
            <person name="Allen A.W."/>
            <person name="Alvarado L."/>
            <person name="Arachchi H.M."/>
            <person name="Berlin A.M."/>
            <person name="Chapman S.B."/>
            <person name="Gainer-Dewar J."/>
            <person name="Goldberg J."/>
            <person name="Griggs A."/>
            <person name="Gujja S."/>
            <person name="Hansen M."/>
            <person name="Howarth C."/>
            <person name="Imamovic A."/>
            <person name="Ireland A."/>
            <person name="Larimer J."/>
            <person name="McCowan C."/>
            <person name="Murphy C."/>
            <person name="Pearson M."/>
            <person name="Poon T.W."/>
            <person name="Priest M."/>
            <person name="Roberts A."/>
            <person name="Saif S."/>
            <person name="Shea T."/>
            <person name="Sisk P."/>
            <person name="Sykes S."/>
            <person name="Wortman J."/>
            <person name="Nusbaum C."/>
            <person name="Birren B."/>
        </authorList>
    </citation>
    <scope>NUCLEOTIDE SEQUENCE [LARGE SCALE GENOMIC DNA]</scope>
    <source>
        <strain evidence="3">Epiroticus2</strain>
    </source>
</reference>
<dbReference type="VEuPathDB" id="VectorBase:AEPI005340"/>
<evidence type="ECO:0008006" key="4">
    <source>
        <dbReference type="Google" id="ProtNLM"/>
    </source>
</evidence>
<dbReference type="EnsemblMetazoa" id="AEPI005340-RA">
    <property type="protein sequence ID" value="AEPI005340-PA"/>
    <property type="gene ID" value="AEPI005340"/>
</dbReference>
<protein>
    <recommendedName>
        <fullName evidence="4">Secreted protein</fullName>
    </recommendedName>
</protein>
<evidence type="ECO:0000313" key="3">
    <source>
        <dbReference type="Proteomes" id="UP000075885"/>
    </source>
</evidence>